<feature type="transmembrane region" description="Helical" evidence="10">
    <location>
        <begin position="237"/>
        <end position="260"/>
    </location>
</feature>
<feature type="transmembrane region" description="Helical" evidence="10">
    <location>
        <begin position="423"/>
        <end position="448"/>
    </location>
</feature>
<dbReference type="InterPro" id="IPR001807">
    <property type="entry name" value="ClC"/>
</dbReference>
<protein>
    <submittedName>
        <fullName evidence="11">H(+)/Cl(-) exchange transporter ClcA</fullName>
    </submittedName>
</protein>
<feature type="transmembrane region" description="Helical" evidence="10">
    <location>
        <begin position="200"/>
        <end position="225"/>
    </location>
</feature>
<dbReference type="Gene3D" id="1.10.3080.10">
    <property type="entry name" value="Clc chloride channel"/>
    <property type="match status" value="1"/>
</dbReference>
<dbReference type="EMBL" id="MLJW01000408">
    <property type="protein sequence ID" value="OIQ87709.1"/>
    <property type="molecule type" value="Genomic_DNA"/>
</dbReference>
<evidence type="ECO:0000313" key="11">
    <source>
        <dbReference type="EMBL" id="OIQ87709.1"/>
    </source>
</evidence>
<keyword evidence="5" id="KW-0406">Ion transport</keyword>
<dbReference type="PRINTS" id="PR00762">
    <property type="entry name" value="CLCHANNEL"/>
</dbReference>
<evidence type="ECO:0000256" key="4">
    <source>
        <dbReference type="ARBA" id="ARBA00022989"/>
    </source>
</evidence>
<keyword evidence="2" id="KW-0813">Transport</keyword>
<feature type="transmembrane region" description="Helical" evidence="10">
    <location>
        <begin position="355"/>
        <end position="372"/>
    </location>
</feature>
<dbReference type="GO" id="GO:0005254">
    <property type="term" value="F:chloride channel activity"/>
    <property type="evidence" value="ECO:0007669"/>
    <property type="project" value="UniProtKB-KW"/>
</dbReference>
<keyword evidence="8" id="KW-0868">Chloride</keyword>
<keyword evidence="7" id="KW-0869">Chloride channel</keyword>
<feature type="transmembrane region" description="Helical" evidence="10">
    <location>
        <begin position="316"/>
        <end position="335"/>
    </location>
</feature>
<reference evidence="11" key="1">
    <citation type="submission" date="2016-10" db="EMBL/GenBank/DDBJ databases">
        <title>Sequence of Gallionella enrichment culture.</title>
        <authorList>
            <person name="Poehlein A."/>
            <person name="Muehling M."/>
            <person name="Daniel R."/>
        </authorList>
    </citation>
    <scope>NUCLEOTIDE SEQUENCE</scope>
</reference>
<evidence type="ECO:0000256" key="3">
    <source>
        <dbReference type="ARBA" id="ARBA00022692"/>
    </source>
</evidence>
<evidence type="ECO:0000256" key="1">
    <source>
        <dbReference type="ARBA" id="ARBA00004141"/>
    </source>
</evidence>
<feature type="transmembrane region" description="Helical" evidence="10">
    <location>
        <begin position="147"/>
        <end position="169"/>
    </location>
</feature>
<comment type="caution">
    <text evidence="11">The sequence shown here is derived from an EMBL/GenBank/DDBJ whole genome shotgun (WGS) entry which is preliminary data.</text>
</comment>
<comment type="subcellular location">
    <subcellularLocation>
        <location evidence="1">Membrane</location>
        <topology evidence="1">Multi-pass membrane protein</topology>
    </subcellularLocation>
</comment>
<keyword evidence="4 10" id="KW-1133">Transmembrane helix</keyword>
<feature type="transmembrane region" description="Helical" evidence="10">
    <location>
        <begin position="272"/>
        <end position="296"/>
    </location>
</feature>
<proteinExistence type="predicted"/>
<feature type="transmembrane region" description="Helical" evidence="10">
    <location>
        <begin position="98"/>
        <end position="115"/>
    </location>
</feature>
<dbReference type="Pfam" id="PF00654">
    <property type="entry name" value="Voltage_CLC"/>
    <property type="match status" value="1"/>
</dbReference>
<feature type="transmembrane region" description="Helical" evidence="10">
    <location>
        <begin position="393"/>
        <end position="417"/>
    </location>
</feature>
<keyword evidence="9" id="KW-0407">Ion channel</keyword>
<dbReference type="PANTHER" id="PTHR43427:SF6">
    <property type="entry name" value="CHLORIDE CHANNEL PROTEIN CLC-E"/>
    <property type="match status" value="1"/>
</dbReference>
<sequence length="483" mass="51705">MGEVARSLAQLAVSAFTVNDTNESPNPSPDAASDASGFSAFSTRTWVRRGRARGRRLFLRYGLPWGAALIVGLVAVLYARWSEDAYELFLHWIDGRAWLAFLITPAMTMLAVYLTRRWFSGSEGSGIPQVIAALHAPPDDTLMSRLFGLRVIVGKLGVSLIGFLGGLTIGREGPTVHLGAAIMAETRRFYPHQGRHLERALLLAGAAAGLSGAFNTPLAGVIFAIEELARDFESRTNGVMITAVVFSGLTSLALAGNYLYFGQIVVPNNFHVGFTVPVIVASILCGLSGAAFNWALLRWEVWMPAPLRGLRANKPVMYALVIGLAVAALGVLTHGQTWGSGYDQARNLLDGKTEVSGFFALTKWLAMVISYMSGMPGGLFSPSLSIGAGLAQWMHWMFASAAMPTLIALCMAGYLAAVTQSPLTSFVIVMEMTNGTGMMIPMMAVALASSRISNMFTPPLYEALAEKNYFGLNPGTKPAQAPA</sequence>
<dbReference type="AlphaFoldDB" id="A0A1J5RHY0"/>
<gene>
    <name evidence="11" type="primary">clcA_13</name>
    <name evidence="11" type="ORF">GALL_304220</name>
</gene>
<dbReference type="InterPro" id="IPR014743">
    <property type="entry name" value="Cl-channel_core"/>
</dbReference>
<evidence type="ECO:0000256" key="9">
    <source>
        <dbReference type="ARBA" id="ARBA00023303"/>
    </source>
</evidence>
<evidence type="ECO:0000256" key="5">
    <source>
        <dbReference type="ARBA" id="ARBA00023065"/>
    </source>
</evidence>
<evidence type="ECO:0000256" key="6">
    <source>
        <dbReference type="ARBA" id="ARBA00023136"/>
    </source>
</evidence>
<dbReference type="SUPFAM" id="SSF81340">
    <property type="entry name" value="Clc chloride channel"/>
    <property type="match status" value="1"/>
</dbReference>
<feature type="transmembrane region" description="Helical" evidence="10">
    <location>
        <begin position="58"/>
        <end position="78"/>
    </location>
</feature>
<dbReference type="CDD" id="cd01034">
    <property type="entry name" value="EriC_like"/>
    <property type="match status" value="1"/>
</dbReference>
<dbReference type="GO" id="GO:0034707">
    <property type="term" value="C:chloride channel complex"/>
    <property type="evidence" value="ECO:0007669"/>
    <property type="project" value="UniProtKB-KW"/>
</dbReference>
<dbReference type="PANTHER" id="PTHR43427">
    <property type="entry name" value="CHLORIDE CHANNEL PROTEIN CLC-E"/>
    <property type="match status" value="1"/>
</dbReference>
<evidence type="ECO:0000256" key="7">
    <source>
        <dbReference type="ARBA" id="ARBA00023173"/>
    </source>
</evidence>
<keyword evidence="6 10" id="KW-0472">Membrane</keyword>
<evidence type="ECO:0000256" key="2">
    <source>
        <dbReference type="ARBA" id="ARBA00022448"/>
    </source>
</evidence>
<organism evidence="11">
    <name type="scientific">mine drainage metagenome</name>
    <dbReference type="NCBI Taxonomy" id="410659"/>
    <lineage>
        <taxon>unclassified sequences</taxon>
        <taxon>metagenomes</taxon>
        <taxon>ecological metagenomes</taxon>
    </lineage>
</organism>
<accession>A0A1J5RHY0</accession>
<keyword evidence="3 10" id="KW-0812">Transmembrane</keyword>
<evidence type="ECO:0000256" key="8">
    <source>
        <dbReference type="ARBA" id="ARBA00023214"/>
    </source>
</evidence>
<name>A0A1J5RHY0_9ZZZZ</name>
<dbReference type="InterPro" id="IPR050368">
    <property type="entry name" value="ClC-type_chloride_channel"/>
</dbReference>
<evidence type="ECO:0000256" key="10">
    <source>
        <dbReference type="SAM" id="Phobius"/>
    </source>
</evidence>